<accession>A0A1H3DZ22</accession>
<sequence>MSQLILQSHNESLTSCSLDELDRRAKLAELCMNHALEQQCWDLVQRHRHEALVVQEEIHRRLNALEDFPGHIGTRLAEWTDDTADSWSDQDDATWDWADTTNESPDRPGPWHG</sequence>
<dbReference type="RefSeq" id="WP_143060977.1">
    <property type="nucleotide sequence ID" value="NZ_FNOK01000014.1"/>
</dbReference>
<name>A0A1H3DZ22_9PSEU</name>
<dbReference type="AlphaFoldDB" id="A0A1H3DZ22"/>
<proteinExistence type="predicted"/>
<gene>
    <name evidence="2" type="ORF">SAMN05216215_101417</name>
</gene>
<evidence type="ECO:0000256" key="1">
    <source>
        <dbReference type="SAM" id="MobiDB-lite"/>
    </source>
</evidence>
<keyword evidence="3" id="KW-1185">Reference proteome</keyword>
<feature type="region of interest" description="Disordered" evidence="1">
    <location>
        <begin position="79"/>
        <end position="113"/>
    </location>
</feature>
<evidence type="ECO:0000313" key="2">
    <source>
        <dbReference type="EMBL" id="SDX71288.1"/>
    </source>
</evidence>
<evidence type="ECO:0000313" key="3">
    <source>
        <dbReference type="Proteomes" id="UP000199529"/>
    </source>
</evidence>
<reference evidence="3" key="1">
    <citation type="submission" date="2016-10" db="EMBL/GenBank/DDBJ databases">
        <authorList>
            <person name="Varghese N."/>
            <person name="Submissions S."/>
        </authorList>
    </citation>
    <scope>NUCLEOTIDE SEQUENCE [LARGE SCALE GENOMIC DNA]</scope>
    <source>
        <strain evidence="3">CGMCC 4.3530</strain>
    </source>
</reference>
<protein>
    <submittedName>
        <fullName evidence="2">Uncharacterized protein</fullName>
    </submittedName>
</protein>
<dbReference type="EMBL" id="FNOK01000014">
    <property type="protein sequence ID" value="SDX71288.1"/>
    <property type="molecule type" value="Genomic_DNA"/>
</dbReference>
<dbReference type="Proteomes" id="UP000199529">
    <property type="component" value="Unassembled WGS sequence"/>
</dbReference>
<dbReference type="OrthoDB" id="3696095at2"/>
<feature type="compositionally biased region" description="Acidic residues" evidence="1">
    <location>
        <begin position="79"/>
        <end position="94"/>
    </location>
</feature>
<organism evidence="2 3">
    <name type="scientific">Saccharopolyspora shandongensis</name>
    <dbReference type="NCBI Taxonomy" id="418495"/>
    <lineage>
        <taxon>Bacteria</taxon>
        <taxon>Bacillati</taxon>
        <taxon>Actinomycetota</taxon>
        <taxon>Actinomycetes</taxon>
        <taxon>Pseudonocardiales</taxon>
        <taxon>Pseudonocardiaceae</taxon>
        <taxon>Saccharopolyspora</taxon>
    </lineage>
</organism>